<keyword evidence="3" id="KW-1185">Reference proteome</keyword>
<evidence type="ECO:0000256" key="1">
    <source>
        <dbReference type="SAM" id="MobiDB-lite"/>
    </source>
</evidence>
<feature type="region of interest" description="Disordered" evidence="1">
    <location>
        <begin position="143"/>
        <end position="188"/>
    </location>
</feature>
<dbReference type="RefSeq" id="XP_033400368.1">
    <property type="nucleotide sequence ID" value="XM_033545431.1"/>
</dbReference>
<organism evidence="2 3">
    <name type="scientific">Aplosporella prunicola CBS 121167</name>
    <dbReference type="NCBI Taxonomy" id="1176127"/>
    <lineage>
        <taxon>Eukaryota</taxon>
        <taxon>Fungi</taxon>
        <taxon>Dikarya</taxon>
        <taxon>Ascomycota</taxon>
        <taxon>Pezizomycotina</taxon>
        <taxon>Dothideomycetes</taxon>
        <taxon>Dothideomycetes incertae sedis</taxon>
        <taxon>Botryosphaeriales</taxon>
        <taxon>Aplosporellaceae</taxon>
        <taxon>Aplosporella</taxon>
    </lineage>
</organism>
<name>A0A6A6BKT9_9PEZI</name>
<dbReference type="GeneID" id="54302939"/>
<dbReference type="Proteomes" id="UP000799438">
    <property type="component" value="Unassembled WGS sequence"/>
</dbReference>
<gene>
    <name evidence="2" type="ORF">K452DRAFT_344723</name>
</gene>
<accession>A0A6A6BKT9</accession>
<evidence type="ECO:0000313" key="3">
    <source>
        <dbReference type="Proteomes" id="UP000799438"/>
    </source>
</evidence>
<feature type="region of interest" description="Disordered" evidence="1">
    <location>
        <begin position="67"/>
        <end position="90"/>
    </location>
</feature>
<evidence type="ECO:0000313" key="2">
    <source>
        <dbReference type="EMBL" id="KAF2144656.1"/>
    </source>
</evidence>
<protein>
    <submittedName>
        <fullName evidence="2">Uncharacterized protein</fullName>
    </submittedName>
</protein>
<dbReference type="AlphaFoldDB" id="A0A6A6BKT9"/>
<reference evidence="2" key="1">
    <citation type="journal article" date="2020" name="Stud. Mycol.">
        <title>101 Dothideomycetes genomes: a test case for predicting lifestyles and emergence of pathogens.</title>
        <authorList>
            <person name="Haridas S."/>
            <person name="Albert R."/>
            <person name="Binder M."/>
            <person name="Bloem J."/>
            <person name="Labutti K."/>
            <person name="Salamov A."/>
            <person name="Andreopoulos B."/>
            <person name="Baker S."/>
            <person name="Barry K."/>
            <person name="Bills G."/>
            <person name="Bluhm B."/>
            <person name="Cannon C."/>
            <person name="Castanera R."/>
            <person name="Culley D."/>
            <person name="Daum C."/>
            <person name="Ezra D."/>
            <person name="Gonzalez J."/>
            <person name="Henrissat B."/>
            <person name="Kuo A."/>
            <person name="Liang C."/>
            <person name="Lipzen A."/>
            <person name="Lutzoni F."/>
            <person name="Magnuson J."/>
            <person name="Mondo S."/>
            <person name="Nolan M."/>
            <person name="Ohm R."/>
            <person name="Pangilinan J."/>
            <person name="Park H.-J."/>
            <person name="Ramirez L."/>
            <person name="Alfaro M."/>
            <person name="Sun H."/>
            <person name="Tritt A."/>
            <person name="Yoshinaga Y."/>
            <person name="Zwiers L.-H."/>
            <person name="Turgeon B."/>
            <person name="Goodwin S."/>
            <person name="Spatafora J."/>
            <person name="Crous P."/>
            <person name="Grigoriev I."/>
        </authorList>
    </citation>
    <scope>NUCLEOTIDE SEQUENCE</scope>
    <source>
        <strain evidence="2">CBS 121167</strain>
    </source>
</reference>
<proteinExistence type="predicted"/>
<sequence>MAAAALLTAANCLLPGRLHRVRVRVRQPINHPPAPPPTHDHAPCPSPRRRSLYYFMILFPLGTRGPVARKHSHREPDSLGTGAPPRWKQPTITRLRTGSGRATCHCRRRRMYGIKERKMARRLGVGGFAGCLPQASLPGASAWVGRPKRGMEAKPGASHRRQATPDARRCRETGGPGAQAGRGLARPVVVEAPPDGVVALPATGA</sequence>
<dbReference type="EMBL" id="ML995479">
    <property type="protein sequence ID" value="KAF2144656.1"/>
    <property type="molecule type" value="Genomic_DNA"/>
</dbReference>